<keyword evidence="2" id="KW-1185">Reference proteome</keyword>
<comment type="caution">
    <text evidence="1">The sequence shown here is derived from an EMBL/GenBank/DDBJ whole genome shotgun (WGS) entry which is preliminary data.</text>
</comment>
<proteinExistence type="predicted"/>
<accession>A0ACC0BSU3</accession>
<organism evidence="1 2">
    <name type="scientific">Catharanthus roseus</name>
    <name type="common">Madagascar periwinkle</name>
    <name type="synonym">Vinca rosea</name>
    <dbReference type="NCBI Taxonomy" id="4058"/>
    <lineage>
        <taxon>Eukaryota</taxon>
        <taxon>Viridiplantae</taxon>
        <taxon>Streptophyta</taxon>
        <taxon>Embryophyta</taxon>
        <taxon>Tracheophyta</taxon>
        <taxon>Spermatophyta</taxon>
        <taxon>Magnoliopsida</taxon>
        <taxon>eudicotyledons</taxon>
        <taxon>Gunneridae</taxon>
        <taxon>Pentapetalae</taxon>
        <taxon>asterids</taxon>
        <taxon>lamiids</taxon>
        <taxon>Gentianales</taxon>
        <taxon>Apocynaceae</taxon>
        <taxon>Rauvolfioideae</taxon>
        <taxon>Vinceae</taxon>
        <taxon>Catharanthinae</taxon>
        <taxon>Catharanthus</taxon>
    </lineage>
</organism>
<dbReference type="Proteomes" id="UP001060085">
    <property type="component" value="Linkage Group LG02"/>
</dbReference>
<sequence>MHNFLHKVCNVKYKTATRRMENSLMSDLSPFENNFYLTCFLNSQQKYIDLKKKKEEEHSRISTRVPTNTELIFTFALLNYKISHQKKGPNGPKVRLFNFLHFFPFCFLNFLDN</sequence>
<dbReference type="EMBL" id="CM044702">
    <property type="protein sequence ID" value="KAI5675598.1"/>
    <property type="molecule type" value="Genomic_DNA"/>
</dbReference>
<evidence type="ECO:0000313" key="2">
    <source>
        <dbReference type="Proteomes" id="UP001060085"/>
    </source>
</evidence>
<protein>
    <submittedName>
        <fullName evidence="1">Uncharacterized protein</fullName>
    </submittedName>
</protein>
<gene>
    <name evidence="1" type="ORF">M9H77_06548</name>
</gene>
<name>A0ACC0BSU3_CATRO</name>
<evidence type="ECO:0000313" key="1">
    <source>
        <dbReference type="EMBL" id="KAI5675598.1"/>
    </source>
</evidence>
<reference evidence="2" key="1">
    <citation type="journal article" date="2023" name="Nat. Plants">
        <title>Single-cell RNA sequencing provides a high-resolution roadmap for understanding the multicellular compartmentation of specialized metabolism.</title>
        <authorList>
            <person name="Sun S."/>
            <person name="Shen X."/>
            <person name="Li Y."/>
            <person name="Li Y."/>
            <person name="Wang S."/>
            <person name="Li R."/>
            <person name="Zhang H."/>
            <person name="Shen G."/>
            <person name="Guo B."/>
            <person name="Wei J."/>
            <person name="Xu J."/>
            <person name="St-Pierre B."/>
            <person name="Chen S."/>
            <person name="Sun C."/>
        </authorList>
    </citation>
    <scope>NUCLEOTIDE SEQUENCE [LARGE SCALE GENOMIC DNA]</scope>
</reference>